<sequence length="1136" mass="133395">MNSSVVQFPIQNLFKQIEITGFGNGQGVGNGGPAAESQKIISTVGLTHNDHHQELIDITKRAKTTTGGMRKDQLLQKKFSLFKTGDLPNLSSADKKLSSRFLEQWINDTLDECYHLGIPGIIARPEHKLPLSRHGLDRITLTNMGIPNESVNRIYRSLFVFSVGFYELMTECTKYLDVNRVTVQSQIWKVFQVLLEYCCKTDYQLITQQMEKNHQGEVEDIENKYREVIQKLENSESELKKEMRRLQLRIDELEFERGHQDKERDRMVAESQKNQQKHEEEVQLRLHFESKLNTMHHVNREITNKLKQIKLKIAEEQIRNKDLQARLNNLIDENIRNKSAKEKLEKLSQSQLDQIEIITNDRLELEHKLKLSNEELRNTLNTLAKAKEQNEDLEKQKNVTDMDLSILQDFMSSKASEHNNAQNYLEALNIKLKDYETQIEQLKMREDRTRTKLRYFKSEHTGFELSKRQFQEREKENRQKIKDLEENIKNLLDKLDNNRVNYEAQIKKYNLLQNEHDDVIEKYSIQTCVKKEIEEQLKSQLDQTKKLYSLQENENNLIRQLTRDLYNKEMKLKEVEDERNDLDNSYQKLETQYENFKLKYETNSQNLKSQFENEKDSRSIWKDRYEKELQQSAFHNKSNLALKSEIYDLRQKLIKFEIQIERLTSEKVDYQEQSEDYKEKVQLLGHRNEKLERDIYIKKVIIDEYDVKKKNEIQQYKNQMKTLQTLIARHEMQSEDLSSDITRMHNKYLSTLAEIENLLEQKKIQENQHHQTKNQLLELAKDKQILQSHFDLTVLQLEETNAKYESEMFKCISYQQDLDKQKSVVEECKDKIIHLEIMIDQKQQSIQDIVEERDQLMRQVTQAGRIDIGLNAVPITFHVATQSDQHSINANSHGGQHHHGQDRVSGHRMSIYQQSNNLNLAEKLKTFIKEDVENSYLQANEQSKKMKPIFQKNQSIRKNNKKDQDFILEEDLMQTLSDSEKRIKKSIEKSEISNSALRASTNNKKRVNTSQKLSRNKGFDFQKQANSLRQGNLISSGIEPYNDASTSAGYNNPANLNSSVGFAHTNSTNLNISARVGTSDSKPSNQSLQDLSFQCFNFSSENLSVHRKKYSVEESMNSAAQSRIKRLLKQAYSVRD</sequence>
<feature type="coiled-coil region" evidence="1">
    <location>
        <begin position="211"/>
        <end position="256"/>
    </location>
</feature>
<gene>
    <name evidence="2" type="primary">Contig14179.g15115</name>
    <name evidence="2" type="ORF">STYLEM_11267</name>
</gene>
<evidence type="ECO:0000313" key="2">
    <source>
        <dbReference type="EMBL" id="CDW82237.1"/>
    </source>
</evidence>
<reference evidence="2 3" key="1">
    <citation type="submission" date="2014-06" db="EMBL/GenBank/DDBJ databases">
        <authorList>
            <person name="Swart Estienne"/>
        </authorList>
    </citation>
    <scope>NUCLEOTIDE SEQUENCE [LARGE SCALE GENOMIC DNA]</scope>
    <source>
        <strain evidence="2 3">130c</strain>
    </source>
</reference>
<dbReference type="AlphaFoldDB" id="A0A078ALF3"/>
<feature type="coiled-coil region" evidence="1">
    <location>
        <begin position="299"/>
        <end position="606"/>
    </location>
</feature>
<feature type="coiled-coil region" evidence="1">
    <location>
        <begin position="646"/>
        <end position="775"/>
    </location>
</feature>
<dbReference type="InParanoid" id="A0A078ALF3"/>
<protein>
    <submittedName>
        <fullName evidence="2">Uncharacterized protein</fullName>
    </submittedName>
</protein>
<name>A0A078ALF3_STYLE</name>
<dbReference type="Proteomes" id="UP000039865">
    <property type="component" value="Unassembled WGS sequence"/>
</dbReference>
<keyword evidence="3" id="KW-1185">Reference proteome</keyword>
<accession>A0A078ALF3</accession>
<dbReference type="OMA" id="HTHETEV"/>
<proteinExistence type="predicted"/>
<dbReference type="EMBL" id="CCKQ01010700">
    <property type="protein sequence ID" value="CDW82237.1"/>
    <property type="molecule type" value="Genomic_DNA"/>
</dbReference>
<keyword evidence="1" id="KW-0175">Coiled coil</keyword>
<evidence type="ECO:0000313" key="3">
    <source>
        <dbReference type="Proteomes" id="UP000039865"/>
    </source>
</evidence>
<evidence type="ECO:0000256" key="1">
    <source>
        <dbReference type="SAM" id="Coils"/>
    </source>
</evidence>
<organism evidence="2 3">
    <name type="scientific">Stylonychia lemnae</name>
    <name type="common">Ciliate</name>
    <dbReference type="NCBI Taxonomy" id="5949"/>
    <lineage>
        <taxon>Eukaryota</taxon>
        <taxon>Sar</taxon>
        <taxon>Alveolata</taxon>
        <taxon>Ciliophora</taxon>
        <taxon>Intramacronucleata</taxon>
        <taxon>Spirotrichea</taxon>
        <taxon>Stichotrichia</taxon>
        <taxon>Sporadotrichida</taxon>
        <taxon>Oxytrichidae</taxon>
        <taxon>Stylonychinae</taxon>
        <taxon>Stylonychia</taxon>
    </lineage>
</organism>
<dbReference type="OrthoDB" id="313593at2759"/>